<dbReference type="AlphaFoldDB" id="A0A5C2S4V3"/>
<proteinExistence type="predicted"/>
<keyword evidence="4" id="KW-0418">Kinase</keyword>
<dbReference type="EMBL" id="ML122278">
    <property type="protein sequence ID" value="RPD57964.1"/>
    <property type="molecule type" value="Genomic_DNA"/>
</dbReference>
<dbReference type="InterPro" id="IPR050235">
    <property type="entry name" value="CK1_Ser-Thr_kinase"/>
</dbReference>
<dbReference type="PROSITE" id="PS50011">
    <property type="entry name" value="PROTEIN_KINASE_DOM"/>
    <property type="match status" value="1"/>
</dbReference>
<evidence type="ECO:0000256" key="2">
    <source>
        <dbReference type="SAM" id="MobiDB-lite"/>
    </source>
</evidence>
<dbReference type="InterPro" id="IPR011009">
    <property type="entry name" value="Kinase-like_dom_sf"/>
</dbReference>
<feature type="region of interest" description="Disordered" evidence="2">
    <location>
        <begin position="407"/>
        <end position="439"/>
    </location>
</feature>
<dbReference type="EC" id="2.7.11.1" evidence="1"/>
<name>A0A5C2S4V3_9APHY</name>
<evidence type="ECO:0000259" key="3">
    <source>
        <dbReference type="PROSITE" id="PS50011"/>
    </source>
</evidence>
<sequence>MRLCFSQDKGVEGGFARVYRAWPVDDPQKLVAVKKCHVSDRVEHPRLQHEACALVLLQGHRTIPLVYAWGRSQFYEYLALELLDVDLSSKKSRLTLRNLAALSHQVLDGLEFVHSHGIVHCDIKPSNLMLGRAGASPGRVTVRIIDFGICRPFRDPATSVHLPDKGTPRSIGTERYVSLNGHLHHSPSRRDDVESLSYTVLSLMAGRLPWDERGEDDLSRCGVFFLKKQWAGALLAPGDLSVFGAFVDYPRRLEYTEEPDYGHWKQEFRSLIHESLDDLDPLYDPDDTTNIIIADSGHFDLPEEVYRSALALTLADSSDASAQEPRPHPYAYVLPESKSPPTLRGPYGHWWPTYTWEMAVPVDDDELLGDEREIVRARLDAVDGVPEGQGTYLMRTCPPEVMRLATVRKNPPDAKNEGSNLKDRESRSPLHLQSTTRNGCAASCHAQHVGTPEENRFTMSESLPRY</sequence>
<accession>A0A5C2S4V3</accession>
<dbReference type="SUPFAM" id="SSF56112">
    <property type="entry name" value="Protein kinase-like (PK-like)"/>
    <property type="match status" value="1"/>
</dbReference>
<gene>
    <name evidence="4" type="ORF">L227DRAFT_613335</name>
</gene>
<dbReference type="GO" id="GO:0004674">
    <property type="term" value="F:protein serine/threonine kinase activity"/>
    <property type="evidence" value="ECO:0007669"/>
    <property type="project" value="UniProtKB-EC"/>
</dbReference>
<evidence type="ECO:0000313" key="4">
    <source>
        <dbReference type="EMBL" id="RPD57964.1"/>
    </source>
</evidence>
<dbReference type="OrthoDB" id="3265205at2759"/>
<protein>
    <recommendedName>
        <fullName evidence="1">non-specific serine/threonine protein kinase</fullName>
        <ecNumber evidence="1">2.7.11.1</ecNumber>
    </recommendedName>
</protein>
<reference evidence="4" key="1">
    <citation type="journal article" date="2018" name="Genome Biol. Evol.">
        <title>Genomics and development of Lentinus tigrinus, a white-rot wood-decaying mushroom with dimorphic fruiting bodies.</title>
        <authorList>
            <person name="Wu B."/>
            <person name="Xu Z."/>
            <person name="Knudson A."/>
            <person name="Carlson A."/>
            <person name="Chen N."/>
            <person name="Kovaka S."/>
            <person name="LaButti K."/>
            <person name="Lipzen A."/>
            <person name="Pennachio C."/>
            <person name="Riley R."/>
            <person name="Schakwitz W."/>
            <person name="Umezawa K."/>
            <person name="Ohm R.A."/>
            <person name="Grigoriev I.V."/>
            <person name="Nagy L.G."/>
            <person name="Gibbons J."/>
            <person name="Hibbett D."/>
        </authorList>
    </citation>
    <scope>NUCLEOTIDE SEQUENCE [LARGE SCALE GENOMIC DNA]</scope>
    <source>
        <strain evidence="4">ALCF2SS1-6</strain>
    </source>
</reference>
<feature type="domain" description="Protein kinase" evidence="3">
    <location>
        <begin position="4"/>
        <end position="301"/>
    </location>
</feature>
<keyword evidence="5" id="KW-1185">Reference proteome</keyword>
<organism evidence="4 5">
    <name type="scientific">Lentinus tigrinus ALCF2SS1-6</name>
    <dbReference type="NCBI Taxonomy" id="1328759"/>
    <lineage>
        <taxon>Eukaryota</taxon>
        <taxon>Fungi</taxon>
        <taxon>Dikarya</taxon>
        <taxon>Basidiomycota</taxon>
        <taxon>Agaricomycotina</taxon>
        <taxon>Agaricomycetes</taxon>
        <taxon>Polyporales</taxon>
        <taxon>Polyporaceae</taxon>
        <taxon>Lentinus</taxon>
    </lineage>
</organism>
<feature type="compositionally biased region" description="Basic and acidic residues" evidence="2">
    <location>
        <begin position="410"/>
        <end position="428"/>
    </location>
</feature>
<dbReference type="STRING" id="1328759.A0A5C2S4V3"/>
<dbReference type="PANTHER" id="PTHR11909">
    <property type="entry name" value="CASEIN KINASE-RELATED"/>
    <property type="match status" value="1"/>
</dbReference>
<dbReference type="SMART" id="SM00220">
    <property type="entry name" value="S_TKc"/>
    <property type="match status" value="1"/>
</dbReference>
<dbReference type="InterPro" id="IPR000719">
    <property type="entry name" value="Prot_kinase_dom"/>
</dbReference>
<keyword evidence="4" id="KW-0808">Transferase</keyword>
<dbReference type="PROSITE" id="PS00108">
    <property type="entry name" value="PROTEIN_KINASE_ST"/>
    <property type="match status" value="1"/>
</dbReference>
<dbReference type="GO" id="GO:0005524">
    <property type="term" value="F:ATP binding"/>
    <property type="evidence" value="ECO:0007669"/>
    <property type="project" value="InterPro"/>
</dbReference>
<dbReference type="InterPro" id="IPR008271">
    <property type="entry name" value="Ser/Thr_kinase_AS"/>
</dbReference>
<evidence type="ECO:0000313" key="5">
    <source>
        <dbReference type="Proteomes" id="UP000313359"/>
    </source>
</evidence>
<dbReference type="Gene3D" id="1.10.510.10">
    <property type="entry name" value="Transferase(Phosphotransferase) domain 1"/>
    <property type="match status" value="1"/>
</dbReference>
<dbReference type="Pfam" id="PF00069">
    <property type="entry name" value="Pkinase"/>
    <property type="match status" value="1"/>
</dbReference>
<dbReference type="Proteomes" id="UP000313359">
    <property type="component" value="Unassembled WGS sequence"/>
</dbReference>
<evidence type="ECO:0000256" key="1">
    <source>
        <dbReference type="ARBA" id="ARBA00012513"/>
    </source>
</evidence>